<keyword evidence="9" id="KW-1185">Reference proteome</keyword>
<feature type="transmembrane region" description="Helical" evidence="6">
    <location>
        <begin position="72"/>
        <end position="95"/>
    </location>
</feature>
<protein>
    <submittedName>
        <fullName evidence="8">DMT family transporter</fullName>
    </submittedName>
</protein>
<evidence type="ECO:0000256" key="6">
    <source>
        <dbReference type="SAM" id="Phobius"/>
    </source>
</evidence>
<dbReference type="Gene3D" id="1.10.3730.20">
    <property type="match status" value="1"/>
</dbReference>
<evidence type="ECO:0000256" key="4">
    <source>
        <dbReference type="ARBA" id="ARBA00022989"/>
    </source>
</evidence>
<keyword evidence="3 6" id="KW-0812">Transmembrane</keyword>
<evidence type="ECO:0000256" key="2">
    <source>
        <dbReference type="ARBA" id="ARBA00007362"/>
    </source>
</evidence>
<keyword evidence="5 6" id="KW-0472">Membrane</keyword>
<gene>
    <name evidence="8" type="ORF">V4F39_14415</name>
</gene>
<evidence type="ECO:0000313" key="9">
    <source>
        <dbReference type="Proteomes" id="UP001336250"/>
    </source>
</evidence>
<proteinExistence type="inferred from homology"/>
<dbReference type="InterPro" id="IPR050638">
    <property type="entry name" value="AA-Vitamin_Transporters"/>
</dbReference>
<dbReference type="AlphaFoldDB" id="A0AAW9QCL9"/>
<dbReference type="EMBL" id="JAZIBG010000028">
    <property type="protein sequence ID" value="MEF7615111.1"/>
    <property type="molecule type" value="Genomic_DNA"/>
</dbReference>
<dbReference type="InterPro" id="IPR000620">
    <property type="entry name" value="EamA_dom"/>
</dbReference>
<feature type="transmembrane region" description="Helical" evidence="6">
    <location>
        <begin position="40"/>
        <end position="60"/>
    </location>
</feature>
<dbReference type="RefSeq" id="WP_332290224.1">
    <property type="nucleotide sequence ID" value="NZ_JAZIBG010000028.1"/>
</dbReference>
<dbReference type="SUPFAM" id="SSF103481">
    <property type="entry name" value="Multidrug resistance efflux transporter EmrE"/>
    <property type="match status" value="2"/>
</dbReference>
<sequence length="297" mass="31012">MTDRRTALDPGAIALLLTCCGLWGLNQVATKVALADFPPFLQAGLRSAVAALLVLGWTRLRGLPLFGRDGSLAGGLLTGLLFAGEFGLIFFGLQYTTASRMVVFIYLAPFVVALGMPFVSPAERLSARQFGGLALAFAGVAAAFAEGFAQPSAGPRQWLGDACGVGAAVLWGATTLVIRGTPLASAAPEKTLLYQLGVSAVLLAGAAAVAGERWPQAPSLLSWGALGFQTVVVTFASYLMWFWLVRHYPATRIASFTLLTPIAGLLAGALLLDEPVTLRLVLALGTVVAGLVLVNRR</sequence>
<evidence type="ECO:0000256" key="3">
    <source>
        <dbReference type="ARBA" id="ARBA00022692"/>
    </source>
</evidence>
<feature type="transmembrane region" description="Helical" evidence="6">
    <location>
        <begin position="101"/>
        <end position="119"/>
    </location>
</feature>
<reference evidence="8 9" key="1">
    <citation type="submission" date="2024-02" db="EMBL/GenBank/DDBJ databases">
        <title>Genome sequence of Aquincola sp. MAHUQ-54.</title>
        <authorList>
            <person name="Huq M.A."/>
        </authorList>
    </citation>
    <scope>NUCLEOTIDE SEQUENCE [LARGE SCALE GENOMIC DNA]</scope>
    <source>
        <strain evidence="8 9">MAHUQ-54</strain>
    </source>
</reference>
<evidence type="ECO:0000256" key="1">
    <source>
        <dbReference type="ARBA" id="ARBA00004141"/>
    </source>
</evidence>
<dbReference type="Pfam" id="PF00892">
    <property type="entry name" value="EamA"/>
    <property type="match status" value="2"/>
</dbReference>
<evidence type="ECO:0000256" key="5">
    <source>
        <dbReference type="ARBA" id="ARBA00023136"/>
    </source>
</evidence>
<dbReference type="PANTHER" id="PTHR32322">
    <property type="entry name" value="INNER MEMBRANE TRANSPORTER"/>
    <property type="match status" value="1"/>
</dbReference>
<feature type="transmembrane region" description="Helical" evidence="6">
    <location>
        <begin position="192"/>
        <end position="211"/>
    </location>
</feature>
<evidence type="ECO:0000313" key="8">
    <source>
        <dbReference type="EMBL" id="MEF7615111.1"/>
    </source>
</evidence>
<organism evidence="8 9">
    <name type="scientific">Aquincola agrisoli</name>
    <dbReference type="NCBI Taxonomy" id="3119538"/>
    <lineage>
        <taxon>Bacteria</taxon>
        <taxon>Pseudomonadati</taxon>
        <taxon>Pseudomonadota</taxon>
        <taxon>Betaproteobacteria</taxon>
        <taxon>Burkholderiales</taxon>
        <taxon>Sphaerotilaceae</taxon>
        <taxon>Aquincola</taxon>
    </lineage>
</organism>
<accession>A0AAW9QCL9</accession>
<feature type="transmembrane region" description="Helical" evidence="6">
    <location>
        <begin position="278"/>
        <end position="294"/>
    </location>
</feature>
<dbReference type="PANTHER" id="PTHR32322:SF2">
    <property type="entry name" value="EAMA DOMAIN-CONTAINING PROTEIN"/>
    <property type="match status" value="1"/>
</dbReference>
<feature type="transmembrane region" description="Helical" evidence="6">
    <location>
        <begin position="158"/>
        <end position="180"/>
    </location>
</feature>
<feature type="transmembrane region" description="Helical" evidence="6">
    <location>
        <begin position="253"/>
        <end position="272"/>
    </location>
</feature>
<feature type="transmembrane region" description="Helical" evidence="6">
    <location>
        <begin position="131"/>
        <end position="152"/>
    </location>
</feature>
<keyword evidence="4 6" id="KW-1133">Transmembrane helix</keyword>
<dbReference type="GO" id="GO:0016020">
    <property type="term" value="C:membrane"/>
    <property type="evidence" value="ECO:0007669"/>
    <property type="project" value="UniProtKB-SubCell"/>
</dbReference>
<feature type="domain" description="EamA" evidence="7">
    <location>
        <begin position="159"/>
        <end position="295"/>
    </location>
</feature>
<comment type="caution">
    <text evidence="8">The sequence shown here is derived from an EMBL/GenBank/DDBJ whole genome shotgun (WGS) entry which is preliminary data.</text>
</comment>
<dbReference type="InterPro" id="IPR037185">
    <property type="entry name" value="EmrE-like"/>
</dbReference>
<comment type="subcellular location">
    <subcellularLocation>
        <location evidence="1">Membrane</location>
        <topology evidence="1">Multi-pass membrane protein</topology>
    </subcellularLocation>
</comment>
<name>A0AAW9QCL9_9BURK</name>
<feature type="transmembrane region" description="Helical" evidence="6">
    <location>
        <begin position="223"/>
        <end position="244"/>
    </location>
</feature>
<dbReference type="Proteomes" id="UP001336250">
    <property type="component" value="Unassembled WGS sequence"/>
</dbReference>
<comment type="similarity">
    <text evidence="2">Belongs to the EamA transporter family.</text>
</comment>
<evidence type="ECO:0000259" key="7">
    <source>
        <dbReference type="Pfam" id="PF00892"/>
    </source>
</evidence>
<feature type="domain" description="EamA" evidence="7">
    <location>
        <begin position="12"/>
        <end position="142"/>
    </location>
</feature>